<organism evidence="4">
    <name type="scientific">Anotrichium furcellatum</name>
    <dbReference type="NCBI Taxonomy" id="41999"/>
    <lineage>
        <taxon>Eukaryota</taxon>
        <taxon>Rhodophyta</taxon>
        <taxon>Florideophyceae</taxon>
        <taxon>Rhodymeniophycidae</taxon>
        <taxon>Ceramiales</taxon>
        <taxon>Ceramiaceae</taxon>
        <taxon>Anotrichium</taxon>
    </lineage>
</organism>
<accession>A0A4D6WM38</accession>
<evidence type="ECO:0000313" key="4">
    <source>
        <dbReference type="EMBL" id="QCI04282.1"/>
    </source>
</evidence>
<dbReference type="InterPro" id="IPR009631">
    <property type="entry name" value="CGLD27-like"/>
</dbReference>
<evidence type="ECO:0000256" key="1">
    <source>
        <dbReference type="ARBA" id="ARBA00004474"/>
    </source>
</evidence>
<name>A0A4D6WM38_9FLOR</name>
<keyword evidence="2 4" id="KW-0934">Plastid</keyword>
<sequence>MLYLFFIFLILWGLCLDYLLPASFNSFKMLILDALSIDIVFFVLFIRLYLGWSYILNRLLSASIFYEESGWYDGQIWIKKTSYLVKDRLIGTYYILPIIYRLKVFCLFIILIFSIEYLIYGLL</sequence>
<feature type="transmembrane region" description="Helical" evidence="3">
    <location>
        <begin position="31"/>
        <end position="50"/>
    </location>
</feature>
<feature type="transmembrane region" description="Helical" evidence="3">
    <location>
        <begin position="98"/>
        <end position="120"/>
    </location>
</feature>
<reference evidence="4" key="2">
    <citation type="submission" date="2019-04" db="EMBL/GenBank/DDBJ databases">
        <authorList>
            <person name="Pasella M."/>
        </authorList>
    </citation>
    <scope>NUCLEOTIDE SEQUENCE</scope>
    <source>
        <strain evidence="4">PD2933</strain>
    </source>
</reference>
<dbReference type="EMBL" id="MK814609">
    <property type="protein sequence ID" value="QCI04282.1"/>
    <property type="molecule type" value="Genomic_DNA"/>
</dbReference>
<dbReference type="AlphaFoldDB" id="A0A4D6WM38"/>
<comment type="subcellular location">
    <subcellularLocation>
        <location evidence="1">Plastid</location>
    </subcellularLocation>
</comment>
<protein>
    <submittedName>
        <fullName evidence="4">Uncharacterized protein</fullName>
    </submittedName>
</protein>
<keyword evidence="3" id="KW-1133">Transmembrane helix</keyword>
<keyword evidence="3" id="KW-0812">Transmembrane</keyword>
<proteinExistence type="predicted"/>
<geneLocation type="plastid" evidence="4"/>
<dbReference type="GO" id="GO:0009536">
    <property type="term" value="C:plastid"/>
    <property type="evidence" value="ECO:0007669"/>
    <property type="project" value="UniProtKB-SubCell"/>
</dbReference>
<reference evidence="4" key="1">
    <citation type="journal article" date="2019" name="Mol. Phylogenet. Evol.">
        <title>Morphological evolution and classification of the red algal order Ceramiales inferred using plastid phylogenomics.</title>
        <authorList>
            <person name="Diaz-Tapia P."/>
            <person name="Pasella M.M."/>
            <person name="Verbruggen H."/>
            <person name="Maggs C.A."/>
        </authorList>
    </citation>
    <scope>NUCLEOTIDE SEQUENCE</scope>
    <source>
        <strain evidence="4">PD2933</strain>
    </source>
</reference>
<gene>
    <name evidence="4" type="primary">ycf36</name>
</gene>
<evidence type="ECO:0000256" key="3">
    <source>
        <dbReference type="SAM" id="Phobius"/>
    </source>
</evidence>
<dbReference type="Pfam" id="PF06799">
    <property type="entry name" value="CGLD27-like"/>
    <property type="match status" value="1"/>
</dbReference>
<evidence type="ECO:0000256" key="2">
    <source>
        <dbReference type="ARBA" id="ARBA00022640"/>
    </source>
</evidence>
<keyword evidence="3" id="KW-0472">Membrane</keyword>
<dbReference type="PANTHER" id="PTHR34214:SF3">
    <property type="entry name" value="PROTEIN CONSERVED IN THE GREEN LINEAGE AND DIATOMS 27, CHLOROPLASTIC"/>
    <property type="match status" value="1"/>
</dbReference>
<dbReference type="PANTHER" id="PTHR34214">
    <property type="match status" value="1"/>
</dbReference>